<dbReference type="InterPro" id="IPR003582">
    <property type="entry name" value="ShKT_dom"/>
</dbReference>
<accession>A0A1I8AB04</accession>
<keyword evidence="3" id="KW-0732">Signal</keyword>
<evidence type="ECO:0000256" key="2">
    <source>
        <dbReference type="SAM" id="MobiDB-lite"/>
    </source>
</evidence>
<reference evidence="6" key="1">
    <citation type="submission" date="2016-11" db="UniProtKB">
        <authorList>
            <consortium name="WormBaseParasite"/>
        </authorList>
    </citation>
    <scope>IDENTIFICATION</scope>
</reference>
<protein>
    <submittedName>
        <fullName evidence="6">ShKT domain-containing protein</fullName>
    </submittedName>
</protein>
<dbReference type="WBParaSite" id="L893_g3902.t1">
    <property type="protein sequence ID" value="L893_g3902.t1"/>
    <property type="gene ID" value="L893_g3902"/>
</dbReference>
<evidence type="ECO:0000259" key="4">
    <source>
        <dbReference type="PROSITE" id="PS51670"/>
    </source>
</evidence>
<evidence type="ECO:0000256" key="3">
    <source>
        <dbReference type="SAM" id="SignalP"/>
    </source>
</evidence>
<dbReference type="Gene3D" id="1.10.10.1940">
    <property type="match status" value="2"/>
</dbReference>
<dbReference type="PANTHER" id="PTHR21724:SF109">
    <property type="entry name" value="SHKT DOMAIN-CONTAINING PROTEIN"/>
    <property type="match status" value="1"/>
</dbReference>
<feature type="domain" description="ShKT" evidence="4">
    <location>
        <begin position="311"/>
        <end position="349"/>
    </location>
</feature>
<dbReference type="Proteomes" id="UP000095287">
    <property type="component" value="Unplaced"/>
</dbReference>
<feature type="signal peptide" evidence="3">
    <location>
        <begin position="1"/>
        <end position="19"/>
    </location>
</feature>
<feature type="compositionally biased region" description="Low complexity" evidence="2">
    <location>
        <begin position="173"/>
        <end position="187"/>
    </location>
</feature>
<feature type="chain" id="PRO_5009314466" evidence="3">
    <location>
        <begin position="20"/>
        <end position="349"/>
    </location>
</feature>
<feature type="region of interest" description="Disordered" evidence="2">
    <location>
        <begin position="173"/>
        <end position="192"/>
    </location>
</feature>
<feature type="region of interest" description="Disordered" evidence="2">
    <location>
        <begin position="140"/>
        <end position="160"/>
    </location>
</feature>
<dbReference type="PROSITE" id="PS51670">
    <property type="entry name" value="SHKT"/>
    <property type="match status" value="2"/>
</dbReference>
<proteinExistence type="predicted"/>
<feature type="region of interest" description="Disordered" evidence="2">
    <location>
        <begin position="280"/>
        <end position="309"/>
    </location>
</feature>
<dbReference type="SMART" id="SM00254">
    <property type="entry name" value="ShKT"/>
    <property type="match status" value="3"/>
</dbReference>
<keyword evidence="5" id="KW-1185">Reference proteome</keyword>
<sequence length="349" mass="38513">MNLSLLLVLFFVSAVTIFADRRRCTDKNGNLLPSATICEDEIDNCGDYFKANVTVKPASRCSHCNVMKFFILAQKCAKTCGICCERPEIARSCQDSLAECPERPEFCTDERMKATWRRTCPRTCNYCRPTLEPPISYTPTTPGITTVGTTTPSTTTSTTVAPTSSTVTALTLTSTSKPPTTSSKITTVRTRPTSRPILKTTKAECKDKEYCRKKALYGPWMMKNCLLTCGICPRSSPTCKDIKPQCASNQQYCDGFDQSTTTAAPPYRGRATVGRITARPTARPIPRPTPRATPRPIPRFTPRPTPRPANCVDTFQGKGNCAQFKRKGFCQSGNTASMKKYCARTCNMC</sequence>
<comment type="caution">
    <text evidence="1">Lacks conserved residue(s) required for the propagation of feature annotation.</text>
</comment>
<feature type="domain" description="ShKT" evidence="4">
    <location>
        <begin position="38"/>
        <end position="83"/>
    </location>
</feature>
<feature type="compositionally biased region" description="Pro residues" evidence="2">
    <location>
        <begin position="283"/>
        <end position="307"/>
    </location>
</feature>
<organism evidence="5 6">
    <name type="scientific">Steinernema glaseri</name>
    <dbReference type="NCBI Taxonomy" id="37863"/>
    <lineage>
        <taxon>Eukaryota</taxon>
        <taxon>Metazoa</taxon>
        <taxon>Ecdysozoa</taxon>
        <taxon>Nematoda</taxon>
        <taxon>Chromadorea</taxon>
        <taxon>Rhabditida</taxon>
        <taxon>Tylenchina</taxon>
        <taxon>Panagrolaimomorpha</taxon>
        <taxon>Strongyloidoidea</taxon>
        <taxon>Steinernematidae</taxon>
        <taxon>Steinernema</taxon>
    </lineage>
</organism>
<evidence type="ECO:0000256" key="1">
    <source>
        <dbReference type="PROSITE-ProRule" id="PRU01005"/>
    </source>
</evidence>
<dbReference type="PANTHER" id="PTHR21724">
    <property type="entry name" value="SHKT DOMAIN-CONTAINING PROTEIN"/>
    <property type="match status" value="1"/>
</dbReference>
<evidence type="ECO:0000313" key="5">
    <source>
        <dbReference type="Proteomes" id="UP000095287"/>
    </source>
</evidence>
<evidence type="ECO:0000313" key="6">
    <source>
        <dbReference type="WBParaSite" id="L893_g3902.t1"/>
    </source>
</evidence>
<dbReference type="Pfam" id="PF01549">
    <property type="entry name" value="ShK"/>
    <property type="match status" value="4"/>
</dbReference>
<dbReference type="AlphaFoldDB" id="A0A1I8AB04"/>
<name>A0A1I8AB04_9BILA</name>